<dbReference type="OrthoDB" id="5986190at2759"/>
<organism evidence="1 2">
    <name type="scientific">Clonostachys rhizophaga</name>
    <dbReference type="NCBI Taxonomy" id="160324"/>
    <lineage>
        <taxon>Eukaryota</taxon>
        <taxon>Fungi</taxon>
        <taxon>Dikarya</taxon>
        <taxon>Ascomycota</taxon>
        <taxon>Pezizomycotina</taxon>
        <taxon>Sordariomycetes</taxon>
        <taxon>Hypocreomycetidae</taxon>
        <taxon>Hypocreales</taxon>
        <taxon>Bionectriaceae</taxon>
        <taxon>Clonostachys</taxon>
    </lineage>
</organism>
<evidence type="ECO:0000313" key="1">
    <source>
        <dbReference type="EMBL" id="CAH0028828.1"/>
    </source>
</evidence>
<proteinExistence type="predicted"/>
<sequence>RRNYTLASPVKRGLRWTTYVDGAIMTTNTASSGHTPTTKRPLHPIIHKIIGKKLDVDRRLDGSDLPEAVRSKIEMRSRWVMILDNADDLGLFRVSRAQHENRKDLGNYVPKAITLVGARRSVEVQYIAKDEATLLLSRVRDNESTPEEAGVDAVFWTRSLASDGRS</sequence>
<feature type="non-terminal residue" evidence="1">
    <location>
        <position position="166"/>
    </location>
</feature>
<keyword evidence="2" id="KW-1185">Reference proteome</keyword>
<dbReference type="AlphaFoldDB" id="A0A9N9VVW4"/>
<protein>
    <submittedName>
        <fullName evidence="1">Uncharacterized protein</fullName>
    </submittedName>
</protein>
<comment type="caution">
    <text evidence="1">The sequence shown here is derived from an EMBL/GenBank/DDBJ whole genome shotgun (WGS) entry which is preliminary data.</text>
</comment>
<name>A0A9N9VVW4_9HYPO</name>
<evidence type="ECO:0000313" key="2">
    <source>
        <dbReference type="Proteomes" id="UP000696573"/>
    </source>
</evidence>
<accession>A0A9N9VVW4</accession>
<gene>
    <name evidence="1" type="ORF">CRHIZ90672A_00014384</name>
</gene>
<dbReference type="EMBL" id="CABFNQ020000736">
    <property type="protein sequence ID" value="CAH0028828.1"/>
    <property type="molecule type" value="Genomic_DNA"/>
</dbReference>
<reference evidence="1" key="1">
    <citation type="submission" date="2021-10" db="EMBL/GenBank/DDBJ databases">
        <authorList>
            <person name="Piombo E."/>
        </authorList>
    </citation>
    <scope>NUCLEOTIDE SEQUENCE</scope>
</reference>
<dbReference type="Proteomes" id="UP000696573">
    <property type="component" value="Unassembled WGS sequence"/>
</dbReference>